<dbReference type="Pfam" id="PF01381">
    <property type="entry name" value="HTH_3"/>
    <property type="match status" value="1"/>
</dbReference>
<organism evidence="6 7">
    <name type="scientific">Nitratireductor aestuarii</name>
    <dbReference type="NCBI Taxonomy" id="1735103"/>
    <lineage>
        <taxon>Bacteria</taxon>
        <taxon>Pseudomonadati</taxon>
        <taxon>Pseudomonadota</taxon>
        <taxon>Alphaproteobacteria</taxon>
        <taxon>Hyphomicrobiales</taxon>
        <taxon>Phyllobacteriaceae</taxon>
        <taxon>Nitratireductor</taxon>
    </lineage>
</organism>
<dbReference type="AlphaFoldDB" id="A0A916S1X2"/>
<evidence type="ECO:0000256" key="4">
    <source>
        <dbReference type="ARBA" id="ARBA00023163"/>
    </source>
</evidence>
<evidence type="ECO:0000259" key="5">
    <source>
        <dbReference type="PROSITE" id="PS50943"/>
    </source>
</evidence>
<keyword evidence="2" id="KW-0805">Transcription regulation</keyword>
<reference evidence="6" key="1">
    <citation type="journal article" date="2014" name="Int. J. Syst. Evol. Microbiol.">
        <title>Complete genome sequence of Corynebacterium casei LMG S-19264T (=DSM 44701T), isolated from a smear-ripened cheese.</title>
        <authorList>
            <consortium name="US DOE Joint Genome Institute (JGI-PGF)"/>
            <person name="Walter F."/>
            <person name="Albersmeier A."/>
            <person name="Kalinowski J."/>
            <person name="Ruckert C."/>
        </authorList>
    </citation>
    <scope>NUCLEOTIDE SEQUENCE</scope>
    <source>
        <strain evidence="6">CGMCC 1.15320</strain>
    </source>
</reference>
<dbReference type="GO" id="GO:0003677">
    <property type="term" value="F:DNA binding"/>
    <property type="evidence" value="ECO:0007669"/>
    <property type="project" value="UniProtKB-KW"/>
</dbReference>
<feature type="domain" description="HTH cro/C1-type" evidence="5">
    <location>
        <begin position="12"/>
        <end position="66"/>
    </location>
</feature>
<evidence type="ECO:0000313" key="6">
    <source>
        <dbReference type="EMBL" id="GGA77908.1"/>
    </source>
</evidence>
<comment type="caution">
    <text evidence="6">The sequence shown here is derived from an EMBL/GenBank/DDBJ whole genome shotgun (WGS) entry which is preliminary data.</text>
</comment>
<proteinExistence type="inferred from homology"/>
<evidence type="ECO:0000256" key="1">
    <source>
        <dbReference type="ARBA" id="ARBA00007227"/>
    </source>
</evidence>
<dbReference type="PIRSF" id="PIRSF019251">
    <property type="entry name" value="Rv0465c"/>
    <property type="match status" value="1"/>
</dbReference>
<dbReference type="InterPro" id="IPR010982">
    <property type="entry name" value="Lambda_DNA-bd_dom_sf"/>
</dbReference>
<dbReference type="GO" id="GO:0003700">
    <property type="term" value="F:DNA-binding transcription factor activity"/>
    <property type="evidence" value="ECO:0007669"/>
    <property type="project" value="TreeGrafter"/>
</dbReference>
<dbReference type="PANTHER" id="PTHR46797:SF23">
    <property type="entry name" value="HTH-TYPE TRANSCRIPTIONAL REGULATOR SUTR"/>
    <property type="match status" value="1"/>
</dbReference>
<dbReference type="PANTHER" id="PTHR46797">
    <property type="entry name" value="HTH-TYPE TRANSCRIPTIONAL REGULATOR"/>
    <property type="match status" value="1"/>
</dbReference>
<reference evidence="6" key="2">
    <citation type="submission" date="2020-09" db="EMBL/GenBank/DDBJ databases">
        <authorList>
            <person name="Sun Q."/>
            <person name="Zhou Y."/>
        </authorList>
    </citation>
    <scope>NUCLEOTIDE SEQUENCE</scope>
    <source>
        <strain evidence="6">CGMCC 1.15320</strain>
    </source>
</reference>
<dbReference type="InterPro" id="IPR026281">
    <property type="entry name" value="HTH_RamB"/>
</dbReference>
<evidence type="ECO:0000256" key="2">
    <source>
        <dbReference type="ARBA" id="ARBA00023015"/>
    </source>
</evidence>
<dbReference type="SMART" id="SM00530">
    <property type="entry name" value="HTH_XRE"/>
    <property type="match status" value="1"/>
</dbReference>
<keyword evidence="3" id="KW-0238">DNA-binding</keyword>
<name>A0A916S1X2_9HYPH</name>
<dbReference type="EMBL" id="BMIF01000013">
    <property type="protein sequence ID" value="GGA77908.1"/>
    <property type="molecule type" value="Genomic_DNA"/>
</dbReference>
<sequence length="466" mass="51967">MADFVTYLGPRIRRLRRDLGLTQAEMAADLEISPSYVALIERNHRPVTAEILLRLARAYKVDFSDLSEGTQEELQTKLRTAFRDPLLADVEISASELGDVANSFPTFAEAFIRLHTTYKEEQLALAEKRQDRPGASASSSGDPVAAVRNFLAARKNCFPALDSASETLAAKISEEGGFAAHLKKRHNLIVRRLPSDVMVGSVRRLDWHRKAVLLDETLDAASQNFQLAQQLAYLELEPQIAQAVEEGNFPNDNTRRLATRTLAAYCAAAILMPYARFAKSVETRRYDIEGLAREFGTSFEQTAHRLTTLQKPGQERVPFFFIRVDAAGNVSKRLNSGTFPFARHGGGCPLWTVHQTFKMPRQIVTQWLELPDGQRFFSVARTVYSGGGSYRALSVERSVALVCEAKYADRLVYSDGQQNVAPTPIGIACHLCHRITCTARSEPPIGRQLLPDNFRRTDTPFGFSDS</sequence>
<dbReference type="InterPro" id="IPR001387">
    <property type="entry name" value="Cro/C1-type_HTH"/>
</dbReference>
<evidence type="ECO:0000313" key="7">
    <source>
        <dbReference type="Proteomes" id="UP000636264"/>
    </source>
</evidence>
<dbReference type="Pfam" id="PF09856">
    <property type="entry name" value="ScfRs"/>
    <property type="match status" value="1"/>
</dbReference>
<dbReference type="InterPro" id="IPR010359">
    <property type="entry name" value="IrrE_HExxH"/>
</dbReference>
<protein>
    <submittedName>
        <fullName evidence="6">XRE family transcriptional regulator</fullName>
    </submittedName>
</protein>
<dbReference type="Proteomes" id="UP000636264">
    <property type="component" value="Unassembled WGS sequence"/>
</dbReference>
<comment type="similarity">
    <text evidence="1">Belongs to the short-chain fatty acyl-CoA assimilation regulator (ScfR) family.</text>
</comment>
<keyword evidence="7" id="KW-1185">Reference proteome</keyword>
<keyword evidence="4" id="KW-0804">Transcription</keyword>
<gene>
    <name evidence="6" type="ORF">GCM10011385_35060</name>
</gene>
<dbReference type="SUPFAM" id="SSF47413">
    <property type="entry name" value="lambda repressor-like DNA-binding domains"/>
    <property type="match status" value="1"/>
</dbReference>
<dbReference type="InterPro" id="IPR018653">
    <property type="entry name" value="ScfR_C"/>
</dbReference>
<dbReference type="GO" id="GO:0005829">
    <property type="term" value="C:cytosol"/>
    <property type="evidence" value="ECO:0007669"/>
    <property type="project" value="TreeGrafter"/>
</dbReference>
<dbReference type="InterPro" id="IPR050807">
    <property type="entry name" value="TransReg_Diox_bact_type"/>
</dbReference>
<dbReference type="CDD" id="cd00093">
    <property type="entry name" value="HTH_XRE"/>
    <property type="match status" value="1"/>
</dbReference>
<dbReference type="Pfam" id="PF06114">
    <property type="entry name" value="Peptidase_M78"/>
    <property type="match status" value="1"/>
</dbReference>
<dbReference type="Gene3D" id="1.10.260.40">
    <property type="entry name" value="lambda repressor-like DNA-binding domains"/>
    <property type="match status" value="1"/>
</dbReference>
<evidence type="ECO:0000256" key="3">
    <source>
        <dbReference type="ARBA" id="ARBA00023125"/>
    </source>
</evidence>
<dbReference type="RefSeq" id="WP_188722397.1">
    <property type="nucleotide sequence ID" value="NZ_BMIF01000013.1"/>
</dbReference>
<dbReference type="PROSITE" id="PS50943">
    <property type="entry name" value="HTH_CROC1"/>
    <property type="match status" value="1"/>
</dbReference>
<accession>A0A916S1X2</accession>